<dbReference type="Pfam" id="PF02775">
    <property type="entry name" value="TPP_enzyme_C"/>
    <property type="match status" value="1"/>
</dbReference>
<evidence type="ECO:0000256" key="3">
    <source>
        <dbReference type="RuleBase" id="RU362132"/>
    </source>
</evidence>
<dbReference type="NCBIfam" id="NF006378">
    <property type="entry name" value="PRK08617.1"/>
    <property type="match status" value="1"/>
</dbReference>
<dbReference type="OrthoDB" id="9785953at2"/>
<dbReference type="CDD" id="cd07035">
    <property type="entry name" value="TPP_PYR_POX_like"/>
    <property type="match status" value="1"/>
</dbReference>
<organism evidence="7 8">
    <name type="scientific">Brenneria goodwinii</name>
    <dbReference type="NCBI Taxonomy" id="1109412"/>
    <lineage>
        <taxon>Bacteria</taxon>
        <taxon>Pseudomonadati</taxon>
        <taxon>Pseudomonadota</taxon>
        <taxon>Gammaproteobacteria</taxon>
        <taxon>Enterobacterales</taxon>
        <taxon>Pectobacteriaceae</taxon>
        <taxon>Brenneria</taxon>
    </lineage>
</organism>
<keyword evidence="8" id="KW-1185">Reference proteome</keyword>
<dbReference type="EMBL" id="CGIG01000001">
    <property type="protein sequence ID" value="CPR14409.1"/>
    <property type="molecule type" value="Genomic_DNA"/>
</dbReference>
<protein>
    <submittedName>
        <fullName evidence="7">Acetolactate synthase, catabolic</fullName>
        <ecNumber evidence="7">2.2.1.6</ecNumber>
    </submittedName>
</protein>
<gene>
    <name evidence="7" type="ORF">BN1221_00817c</name>
</gene>
<dbReference type="Pfam" id="PF00205">
    <property type="entry name" value="TPP_enzyme_M"/>
    <property type="match status" value="1"/>
</dbReference>
<evidence type="ECO:0000313" key="8">
    <source>
        <dbReference type="Proteomes" id="UP000044377"/>
    </source>
</evidence>
<dbReference type="InterPro" id="IPR029061">
    <property type="entry name" value="THDP-binding"/>
</dbReference>
<dbReference type="InterPro" id="IPR012001">
    <property type="entry name" value="Thiamin_PyroP_enz_TPP-bd_dom"/>
</dbReference>
<evidence type="ECO:0000259" key="5">
    <source>
        <dbReference type="Pfam" id="PF02775"/>
    </source>
</evidence>
<dbReference type="GO" id="GO:0009097">
    <property type="term" value="P:isoleucine biosynthetic process"/>
    <property type="evidence" value="ECO:0007669"/>
    <property type="project" value="TreeGrafter"/>
</dbReference>
<dbReference type="STRING" id="1109412.BN1221_00817c"/>
<feature type="domain" description="Thiamine pyrophosphate enzyme central" evidence="4">
    <location>
        <begin position="197"/>
        <end position="331"/>
    </location>
</feature>
<dbReference type="EC" id="2.2.1.6" evidence="7"/>
<dbReference type="PANTHER" id="PTHR18968">
    <property type="entry name" value="THIAMINE PYROPHOSPHATE ENZYMES"/>
    <property type="match status" value="1"/>
</dbReference>
<dbReference type="GO" id="GO:0050660">
    <property type="term" value="F:flavin adenine dinucleotide binding"/>
    <property type="evidence" value="ECO:0007669"/>
    <property type="project" value="TreeGrafter"/>
</dbReference>
<dbReference type="FunFam" id="3.40.50.970:FF:000007">
    <property type="entry name" value="Acetolactate synthase"/>
    <property type="match status" value="1"/>
</dbReference>
<proteinExistence type="inferred from homology"/>
<dbReference type="InterPro" id="IPR029035">
    <property type="entry name" value="DHS-like_NAD/FAD-binding_dom"/>
</dbReference>
<dbReference type="Pfam" id="PF02776">
    <property type="entry name" value="TPP_enzyme_N"/>
    <property type="match status" value="1"/>
</dbReference>
<dbReference type="GO" id="GO:0009099">
    <property type="term" value="P:L-valine biosynthetic process"/>
    <property type="evidence" value="ECO:0007669"/>
    <property type="project" value="TreeGrafter"/>
</dbReference>
<dbReference type="GO" id="GO:0000287">
    <property type="term" value="F:magnesium ion binding"/>
    <property type="evidence" value="ECO:0007669"/>
    <property type="project" value="InterPro"/>
</dbReference>
<dbReference type="SUPFAM" id="SSF52467">
    <property type="entry name" value="DHS-like NAD/FAD-binding domain"/>
    <property type="match status" value="1"/>
</dbReference>
<dbReference type="RefSeq" id="WP_048636232.1">
    <property type="nucleotide sequence ID" value="NZ_CGIG01000001.1"/>
</dbReference>
<dbReference type="Gene3D" id="3.40.50.1220">
    <property type="entry name" value="TPP-binding domain"/>
    <property type="match status" value="1"/>
</dbReference>
<dbReference type="GO" id="GO:0030976">
    <property type="term" value="F:thiamine pyrophosphate binding"/>
    <property type="evidence" value="ECO:0007669"/>
    <property type="project" value="InterPro"/>
</dbReference>
<evidence type="ECO:0000259" key="6">
    <source>
        <dbReference type="Pfam" id="PF02776"/>
    </source>
</evidence>
<dbReference type="SUPFAM" id="SSF52518">
    <property type="entry name" value="Thiamin diphosphate-binding fold (THDP-binding)"/>
    <property type="match status" value="2"/>
</dbReference>
<dbReference type="PANTHER" id="PTHR18968:SF129">
    <property type="entry name" value="ACETOLACTATE SYNTHASE"/>
    <property type="match status" value="1"/>
</dbReference>
<dbReference type="AlphaFoldDB" id="A0A0G4JR52"/>
<evidence type="ECO:0000256" key="2">
    <source>
        <dbReference type="ARBA" id="ARBA00023052"/>
    </source>
</evidence>
<keyword evidence="2 3" id="KW-0786">Thiamine pyrophosphate</keyword>
<evidence type="ECO:0000313" key="7">
    <source>
        <dbReference type="EMBL" id="CPR14409.1"/>
    </source>
</evidence>
<dbReference type="InterPro" id="IPR011766">
    <property type="entry name" value="TPP_enzyme_TPP-bd"/>
</dbReference>
<sequence>MENSTAQQSWNCGAALVVKHLEQQGVKYVFGIPGAKIDRVFDALEDSPIQMIPVRHEANGAFMAAAIGRLTGKAGVTLVTSGPGCCNLVTGMATATTEGDPMVAIGGAVKRSESHKLTHQSLDTVSLFQPVTKFSAEVKASSAISEVLANAFRVAETGHPGASFISLPQDIVNDPVTSAVLVRPDLPMLNAAPHADIEKVARMIQHAKNPVLLLGLMASQPNNAEAIRHLLHKSQLPVTSTYQAAGVVDQQHFDHFAGRVGLFNNQTGDKLLQQADLIITVGYSSVEYDPALWNTGKAALVHIDVLQANIDSAYLPDMELVGDIAATIDSLAQCISAPLPLSSQSQIILSDRCRQRHDLATRGMNMRGFAIHPLRLVRAMQDIVNHDVTLCVDMGSFHIWLARYLYSFRARQILMTNGQQTMGVALPWAIASSLIHPGQKVISVSGDGGFMQSSMELETAVRLNSNLLHIIWVDNAYNMVEIQEQKKYHRSSGVKFGPIDFKVYAEAFGAKGFAVEAEDELVSKLRQAMDTQGPAVIAIPVDYSDNQRLMEDLNISQLI</sequence>
<dbReference type="NCBIfam" id="TIGR02418">
    <property type="entry name" value="acolac_catab"/>
    <property type="match status" value="1"/>
</dbReference>
<dbReference type="GO" id="GO:0003984">
    <property type="term" value="F:acetolactate synthase activity"/>
    <property type="evidence" value="ECO:0007669"/>
    <property type="project" value="UniProtKB-EC"/>
</dbReference>
<dbReference type="GO" id="GO:0005948">
    <property type="term" value="C:acetolactate synthase complex"/>
    <property type="evidence" value="ECO:0007669"/>
    <property type="project" value="TreeGrafter"/>
</dbReference>
<dbReference type="InterPro" id="IPR045229">
    <property type="entry name" value="TPP_enz"/>
</dbReference>
<keyword evidence="7" id="KW-0808">Transferase</keyword>
<dbReference type="InterPro" id="IPR012782">
    <property type="entry name" value="Acetolactate_synth_catblc"/>
</dbReference>
<dbReference type="PROSITE" id="PS00187">
    <property type="entry name" value="TPP_ENZYMES"/>
    <property type="match status" value="1"/>
</dbReference>
<feature type="domain" description="Thiamine pyrophosphate enzyme TPP-binding" evidence="5">
    <location>
        <begin position="393"/>
        <end position="538"/>
    </location>
</feature>
<dbReference type="GO" id="GO:0034077">
    <property type="term" value="P:butanediol metabolic process"/>
    <property type="evidence" value="ECO:0007669"/>
    <property type="project" value="InterPro"/>
</dbReference>
<accession>A0A0G4JR52</accession>
<evidence type="ECO:0000259" key="4">
    <source>
        <dbReference type="Pfam" id="PF00205"/>
    </source>
</evidence>
<feature type="domain" description="Thiamine pyrophosphate enzyme N-terminal TPP-binding" evidence="6">
    <location>
        <begin position="13"/>
        <end position="126"/>
    </location>
</feature>
<dbReference type="Gene3D" id="3.40.50.970">
    <property type="match status" value="2"/>
</dbReference>
<comment type="similarity">
    <text evidence="1 3">Belongs to the TPP enzyme family.</text>
</comment>
<dbReference type="NCBIfam" id="NF006187">
    <property type="entry name" value="PRK08322.1"/>
    <property type="match status" value="1"/>
</dbReference>
<evidence type="ECO:0000256" key="1">
    <source>
        <dbReference type="ARBA" id="ARBA00007812"/>
    </source>
</evidence>
<dbReference type="InterPro" id="IPR000399">
    <property type="entry name" value="TPP-bd_CS"/>
</dbReference>
<dbReference type="InterPro" id="IPR012000">
    <property type="entry name" value="Thiamin_PyroP_enz_cen_dom"/>
</dbReference>
<dbReference type="Proteomes" id="UP000044377">
    <property type="component" value="Unassembled WGS sequence"/>
</dbReference>
<name>A0A0G4JR52_9GAMM</name>
<reference evidence="8" key="1">
    <citation type="submission" date="2015-01" db="EMBL/GenBank/DDBJ databases">
        <authorList>
            <person name="Paterson Steve"/>
        </authorList>
    </citation>
    <scope>NUCLEOTIDE SEQUENCE [LARGE SCALE GENOMIC DNA]</scope>
    <source>
        <strain evidence="8">OBR1</strain>
    </source>
</reference>